<evidence type="ECO:0000256" key="2">
    <source>
        <dbReference type="ARBA" id="ARBA00004496"/>
    </source>
</evidence>
<dbReference type="AlphaFoldDB" id="A0A0D3IDM2"/>
<sequence length="302" mass="32295">MSTKTKGRRLSGWKAEDAQNLIEENDDESERVAAARQKSEEAERLAQKARSPFKETPNRKARTAVLTDMYSDAIQMCAENKINEKNTWALDLIDHMGRMIEQPSAAGNEAAMTNFQFASSTLDAGVKIYAYRVDSVYNETYKLIGGLNRAKGGEVADGALDTDSVADAGAPEGPGTKEARKPRRAKPPSSNLEANPASLDLKKLEMSFEVDPLFHRTSAKFDEGGAKGLLLINLAVRPGCALSFDSSGTCAAAPAVGAPPPVRVPLAPLAALVPKQLSEKHVCAELCGMVGSLRTGVTCTDD</sequence>
<dbReference type="HOGENOM" id="CLU_080335_0_0_1"/>
<dbReference type="GO" id="GO:0007076">
    <property type="term" value="P:mitotic chromosome condensation"/>
    <property type="evidence" value="ECO:0007669"/>
    <property type="project" value="InterPro"/>
</dbReference>
<name>A0A0D3IDM2_EMIH1</name>
<evidence type="ECO:0000313" key="13">
    <source>
        <dbReference type="Proteomes" id="UP000013827"/>
    </source>
</evidence>
<comment type="subcellular location">
    <subcellularLocation>
        <location evidence="1">Chromosome</location>
    </subcellularLocation>
    <subcellularLocation>
        <location evidence="2">Cytoplasm</location>
    </subcellularLocation>
</comment>
<dbReference type="GeneID" id="17255796"/>
<protein>
    <recommendedName>
        <fullName evidence="4">Condensin complex subunit 2</fullName>
    </recommendedName>
</protein>
<dbReference type="STRING" id="2903.R1BIU1"/>
<evidence type="ECO:0000256" key="9">
    <source>
        <dbReference type="ARBA" id="ARBA00023067"/>
    </source>
</evidence>
<dbReference type="GO" id="GO:0051301">
    <property type="term" value="P:cell division"/>
    <property type="evidence" value="ECO:0007669"/>
    <property type="project" value="UniProtKB-KW"/>
</dbReference>
<evidence type="ECO:0000256" key="6">
    <source>
        <dbReference type="ARBA" id="ARBA00022490"/>
    </source>
</evidence>
<keyword evidence="9" id="KW-0226">DNA condensation</keyword>
<dbReference type="PANTHER" id="PTHR13108">
    <property type="entry name" value="CONDENSIN COMPLEX SUBUNIT 2"/>
    <property type="match status" value="1"/>
</dbReference>
<keyword evidence="7" id="KW-0132">Cell division</keyword>
<evidence type="ECO:0000256" key="3">
    <source>
        <dbReference type="ARBA" id="ARBA00009471"/>
    </source>
</evidence>
<proteinExistence type="inferred from homology"/>
<dbReference type="Pfam" id="PF05786">
    <property type="entry name" value="Cnd2"/>
    <property type="match status" value="1"/>
</dbReference>
<evidence type="ECO:0000256" key="10">
    <source>
        <dbReference type="ARBA" id="ARBA00023306"/>
    </source>
</evidence>
<organism evidence="12 13">
    <name type="scientific">Emiliania huxleyi (strain CCMP1516)</name>
    <dbReference type="NCBI Taxonomy" id="280463"/>
    <lineage>
        <taxon>Eukaryota</taxon>
        <taxon>Haptista</taxon>
        <taxon>Haptophyta</taxon>
        <taxon>Prymnesiophyceae</taxon>
        <taxon>Isochrysidales</taxon>
        <taxon>Noelaerhabdaceae</taxon>
        <taxon>Emiliania</taxon>
    </lineage>
</organism>
<dbReference type="eggNOG" id="KOG2328">
    <property type="taxonomic scope" value="Eukaryota"/>
</dbReference>
<reference evidence="13" key="1">
    <citation type="journal article" date="2013" name="Nature">
        <title>Pan genome of the phytoplankton Emiliania underpins its global distribution.</title>
        <authorList>
            <person name="Read B.A."/>
            <person name="Kegel J."/>
            <person name="Klute M.J."/>
            <person name="Kuo A."/>
            <person name="Lefebvre S.C."/>
            <person name="Maumus F."/>
            <person name="Mayer C."/>
            <person name="Miller J."/>
            <person name="Monier A."/>
            <person name="Salamov A."/>
            <person name="Young J."/>
            <person name="Aguilar M."/>
            <person name="Claverie J.M."/>
            <person name="Frickenhaus S."/>
            <person name="Gonzalez K."/>
            <person name="Herman E.K."/>
            <person name="Lin Y.C."/>
            <person name="Napier J."/>
            <person name="Ogata H."/>
            <person name="Sarno A.F."/>
            <person name="Shmutz J."/>
            <person name="Schroeder D."/>
            <person name="de Vargas C."/>
            <person name="Verret F."/>
            <person name="von Dassow P."/>
            <person name="Valentin K."/>
            <person name="Van de Peer Y."/>
            <person name="Wheeler G."/>
            <person name="Dacks J.B."/>
            <person name="Delwiche C.F."/>
            <person name="Dyhrman S.T."/>
            <person name="Glockner G."/>
            <person name="John U."/>
            <person name="Richards T."/>
            <person name="Worden A.Z."/>
            <person name="Zhang X."/>
            <person name="Grigoriev I.V."/>
            <person name="Allen A.E."/>
            <person name="Bidle K."/>
            <person name="Borodovsky M."/>
            <person name="Bowler C."/>
            <person name="Brownlee C."/>
            <person name="Cock J.M."/>
            <person name="Elias M."/>
            <person name="Gladyshev V.N."/>
            <person name="Groth M."/>
            <person name="Guda C."/>
            <person name="Hadaegh A."/>
            <person name="Iglesias-Rodriguez M.D."/>
            <person name="Jenkins J."/>
            <person name="Jones B.M."/>
            <person name="Lawson T."/>
            <person name="Leese F."/>
            <person name="Lindquist E."/>
            <person name="Lobanov A."/>
            <person name="Lomsadze A."/>
            <person name="Malik S.B."/>
            <person name="Marsh M.E."/>
            <person name="Mackinder L."/>
            <person name="Mock T."/>
            <person name="Mueller-Roeber B."/>
            <person name="Pagarete A."/>
            <person name="Parker M."/>
            <person name="Probert I."/>
            <person name="Quesneville H."/>
            <person name="Raines C."/>
            <person name="Rensing S.A."/>
            <person name="Riano-Pachon D.M."/>
            <person name="Richier S."/>
            <person name="Rokitta S."/>
            <person name="Shiraiwa Y."/>
            <person name="Soanes D.M."/>
            <person name="van der Giezen M."/>
            <person name="Wahlund T.M."/>
            <person name="Williams B."/>
            <person name="Wilson W."/>
            <person name="Wolfe G."/>
            <person name="Wurch L.L."/>
        </authorList>
    </citation>
    <scope>NUCLEOTIDE SEQUENCE</scope>
</reference>
<feature type="region of interest" description="Disordered" evidence="11">
    <location>
        <begin position="162"/>
        <end position="196"/>
    </location>
</feature>
<keyword evidence="6" id="KW-0963">Cytoplasm</keyword>
<dbReference type="EnsemblProtists" id="EOD09357">
    <property type="protein sequence ID" value="EOD09357"/>
    <property type="gene ID" value="EMIHUDRAFT_448323"/>
</dbReference>
<keyword evidence="13" id="KW-1185">Reference proteome</keyword>
<feature type="compositionally biased region" description="Basic residues" evidence="11">
    <location>
        <begin position="1"/>
        <end position="11"/>
    </location>
</feature>
<dbReference type="GO" id="GO:0000796">
    <property type="term" value="C:condensin complex"/>
    <property type="evidence" value="ECO:0007669"/>
    <property type="project" value="InterPro"/>
</dbReference>
<evidence type="ECO:0000256" key="4">
    <source>
        <dbReference type="ARBA" id="ARBA00016065"/>
    </source>
</evidence>
<reference evidence="12" key="2">
    <citation type="submission" date="2024-10" db="UniProtKB">
        <authorList>
            <consortium name="EnsemblProtists"/>
        </authorList>
    </citation>
    <scope>IDENTIFICATION</scope>
</reference>
<dbReference type="PANTHER" id="PTHR13108:SF9">
    <property type="entry name" value="CONDENSIN COMPLEX SUBUNIT 2"/>
    <property type="match status" value="1"/>
</dbReference>
<dbReference type="InterPro" id="IPR022816">
    <property type="entry name" value="Condensin_barren_su2"/>
</dbReference>
<evidence type="ECO:0000256" key="8">
    <source>
        <dbReference type="ARBA" id="ARBA00022776"/>
    </source>
</evidence>
<evidence type="ECO:0000313" key="12">
    <source>
        <dbReference type="EnsemblProtists" id="EOD09357"/>
    </source>
</evidence>
<evidence type="ECO:0000256" key="5">
    <source>
        <dbReference type="ARBA" id="ARBA00022454"/>
    </source>
</evidence>
<evidence type="ECO:0000256" key="1">
    <source>
        <dbReference type="ARBA" id="ARBA00004286"/>
    </source>
</evidence>
<evidence type="ECO:0000256" key="11">
    <source>
        <dbReference type="SAM" id="MobiDB-lite"/>
    </source>
</evidence>
<accession>A0A0D3IDM2</accession>
<feature type="region of interest" description="Disordered" evidence="11">
    <location>
        <begin position="1"/>
        <end position="59"/>
    </location>
</feature>
<dbReference type="PaxDb" id="2903-EOD09357"/>
<dbReference type="RefSeq" id="XP_005761786.1">
    <property type="nucleotide sequence ID" value="XM_005761729.1"/>
</dbReference>
<dbReference type="GO" id="GO:0005737">
    <property type="term" value="C:cytoplasm"/>
    <property type="evidence" value="ECO:0007669"/>
    <property type="project" value="UniProtKB-SubCell"/>
</dbReference>
<keyword evidence="5" id="KW-0158">Chromosome</keyword>
<comment type="similarity">
    <text evidence="3">Belongs to the CND2 (condensin subunit 2) family.</text>
</comment>
<dbReference type="KEGG" id="ehx:EMIHUDRAFT_448323"/>
<keyword evidence="10" id="KW-0131">Cell cycle</keyword>
<dbReference type="Proteomes" id="UP000013827">
    <property type="component" value="Unassembled WGS sequence"/>
</dbReference>
<keyword evidence="8" id="KW-0498">Mitosis</keyword>
<feature type="compositionally biased region" description="Basic and acidic residues" evidence="11">
    <location>
        <begin position="30"/>
        <end position="58"/>
    </location>
</feature>
<evidence type="ECO:0000256" key="7">
    <source>
        <dbReference type="ARBA" id="ARBA00022618"/>
    </source>
</evidence>
<dbReference type="GO" id="GO:0003682">
    <property type="term" value="F:chromatin binding"/>
    <property type="evidence" value="ECO:0007669"/>
    <property type="project" value="TreeGrafter"/>
</dbReference>